<evidence type="ECO:0000313" key="2">
    <source>
        <dbReference type="EMBL" id="HIU02619.1"/>
    </source>
</evidence>
<protein>
    <recommendedName>
        <fullName evidence="4">SGNH/GDSL hydrolase family protein</fullName>
    </recommendedName>
</protein>
<dbReference type="SUPFAM" id="SSF52266">
    <property type="entry name" value="SGNH hydrolase"/>
    <property type="match status" value="1"/>
</dbReference>
<keyword evidence="1" id="KW-0472">Membrane</keyword>
<dbReference type="AlphaFoldDB" id="A0A9D1HGP4"/>
<evidence type="ECO:0008006" key="4">
    <source>
        <dbReference type="Google" id="ProtNLM"/>
    </source>
</evidence>
<dbReference type="Proteomes" id="UP000824164">
    <property type="component" value="Unassembled WGS sequence"/>
</dbReference>
<sequence>MHQIISKKLGRWVRILAVSILFLTVFVLILFGVSYLFMPKNNLAEFGMEDVTANGILGERDNSIDVLVIGDSEAYSAISPMEIWQKQGITSYVCATSGQKLSASDTFLKQAFKRQKPKVVILETDAIYRDIPANDAILTRIQNLFSVFRYHNRWKTLRSDELFTSVEYTWTDDHKGFVYNGAINGTDNTEYMIPTDSAAPIKALNQQYVKAMAAYCKANGATFLLVSTPSTVNWNYERHNGVAQLADSCGVTYIDLNLAPNKVDIDWSTDTRDKGDHLNYNGAVKVSAWLGEYLKEHFDLSDHREDSDYSKWNEALTRYQKAVTPAAT</sequence>
<reference evidence="2" key="2">
    <citation type="journal article" date="2021" name="PeerJ">
        <title>Extensive microbial diversity within the chicken gut microbiome revealed by metagenomics and culture.</title>
        <authorList>
            <person name="Gilroy R."/>
            <person name="Ravi A."/>
            <person name="Getino M."/>
            <person name="Pursley I."/>
            <person name="Horton D.L."/>
            <person name="Alikhan N.F."/>
            <person name="Baker D."/>
            <person name="Gharbi K."/>
            <person name="Hall N."/>
            <person name="Watson M."/>
            <person name="Adriaenssens E.M."/>
            <person name="Foster-Nyarko E."/>
            <person name="Jarju S."/>
            <person name="Secka A."/>
            <person name="Antonio M."/>
            <person name="Oren A."/>
            <person name="Chaudhuri R.R."/>
            <person name="La Ragione R."/>
            <person name="Hildebrand F."/>
            <person name="Pallen M.J."/>
        </authorList>
    </citation>
    <scope>NUCLEOTIDE SEQUENCE</scope>
    <source>
        <strain evidence="2">CHK187-14744</strain>
    </source>
</reference>
<dbReference type="Gene3D" id="3.40.50.1110">
    <property type="entry name" value="SGNH hydrolase"/>
    <property type="match status" value="1"/>
</dbReference>
<dbReference type="EMBL" id="DVLT01000036">
    <property type="protein sequence ID" value="HIU02619.1"/>
    <property type="molecule type" value="Genomic_DNA"/>
</dbReference>
<comment type="caution">
    <text evidence="2">The sequence shown here is derived from an EMBL/GenBank/DDBJ whole genome shotgun (WGS) entry which is preliminary data.</text>
</comment>
<dbReference type="InterPro" id="IPR036514">
    <property type="entry name" value="SGNH_hydro_sf"/>
</dbReference>
<evidence type="ECO:0000313" key="3">
    <source>
        <dbReference type="Proteomes" id="UP000824164"/>
    </source>
</evidence>
<feature type="transmembrane region" description="Helical" evidence="1">
    <location>
        <begin position="12"/>
        <end position="38"/>
    </location>
</feature>
<keyword evidence="1" id="KW-1133">Transmembrane helix</keyword>
<evidence type="ECO:0000256" key="1">
    <source>
        <dbReference type="SAM" id="Phobius"/>
    </source>
</evidence>
<organism evidence="2 3">
    <name type="scientific">Candidatus Onthocola gallistercoris</name>
    <dbReference type="NCBI Taxonomy" id="2840876"/>
    <lineage>
        <taxon>Bacteria</taxon>
        <taxon>Bacillati</taxon>
        <taxon>Bacillota</taxon>
        <taxon>Bacilli</taxon>
        <taxon>Candidatus Onthocola</taxon>
    </lineage>
</organism>
<gene>
    <name evidence="2" type="ORF">IAB63_05140</name>
</gene>
<reference evidence="2" key="1">
    <citation type="submission" date="2020-10" db="EMBL/GenBank/DDBJ databases">
        <authorList>
            <person name="Gilroy R."/>
        </authorList>
    </citation>
    <scope>NUCLEOTIDE SEQUENCE</scope>
    <source>
        <strain evidence="2">CHK187-14744</strain>
    </source>
</reference>
<name>A0A9D1HGP4_9FIRM</name>
<keyword evidence="1" id="KW-0812">Transmembrane</keyword>
<accession>A0A9D1HGP4</accession>
<proteinExistence type="predicted"/>